<reference evidence="1 2" key="1">
    <citation type="submission" date="2018-01" db="EMBL/GenBank/DDBJ databases">
        <title>Bacillus asahii Genome sequencing and assembly.</title>
        <authorList>
            <person name="Jiang H."/>
            <person name="Feng Y."/>
            <person name="Zhao F."/>
            <person name="Lin X."/>
        </authorList>
    </citation>
    <scope>NUCLEOTIDE SEQUENCE [LARGE SCALE GENOMIC DNA]</scope>
    <source>
        <strain evidence="1 2">OM18</strain>
    </source>
</reference>
<gene>
    <name evidence="1" type="ORF">BAOM_1922</name>
</gene>
<protein>
    <submittedName>
        <fullName evidence="1">Uncharacterized protein</fullName>
    </submittedName>
</protein>
<dbReference type="Proteomes" id="UP000283095">
    <property type="component" value="Chromosome"/>
</dbReference>
<dbReference type="KEGG" id="pasa:BAOM_1922"/>
<accession>A0A3Q9RLQ7</accession>
<dbReference type="Pfam" id="PF26149">
    <property type="entry name" value="YuzK"/>
    <property type="match status" value="1"/>
</dbReference>
<organism evidence="1 2">
    <name type="scientific">Peribacillus asahii</name>
    <dbReference type="NCBI Taxonomy" id="228899"/>
    <lineage>
        <taxon>Bacteria</taxon>
        <taxon>Bacillati</taxon>
        <taxon>Bacillota</taxon>
        <taxon>Bacilli</taxon>
        <taxon>Bacillales</taxon>
        <taxon>Bacillaceae</taxon>
        <taxon>Peribacillus</taxon>
    </lineage>
</organism>
<dbReference type="AlphaFoldDB" id="A0A3Q9RLQ7"/>
<evidence type="ECO:0000313" key="1">
    <source>
        <dbReference type="EMBL" id="AZV42531.1"/>
    </source>
</evidence>
<proteinExistence type="predicted"/>
<dbReference type="EMBL" id="CP026095">
    <property type="protein sequence ID" value="AZV42531.1"/>
    <property type="molecule type" value="Genomic_DNA"/>
</dbReference>
<sequence length="51" mass="6118">MEKAMFQAHGIGYAEYSRKLDERLKVEEAREQDYAQSRRILKKIQSNLFIK</sequence>
<name>A0A3Q9RLQ7_9BACI</name>
<dbReference type="InterPro" id="IPR058676">
    <property type="entry name" value="YuzK"/>
</dbReference>
<evidence type="ECO:0000313" key="2">
    <source>
        <dbReference type="Proteomes" id="UP000283095"/>
    </source>
</evidence>